<dbReference type="InterPro" id="IPR003749">
    <property type="entry name" value="ThiS/MoaD-like"/>
</dbReference>
<dbReference type="SUPFAM" id="SSF54285">
    <property type="entry name" value="MoaD/ThiS"/>
    <property type="match status" value="1"/>
</dbReference>
<organism evidence="2 3">
    <name type="scientific">Sphingomonas endophytica</name>
    <dbReference type="NCBI Taxonomy" id="869719"/>
    <lineage>
        <taxon>Bacteria</taxon>
        <taxon>Pseudomonadati</taxon>
        <taxon>Pseudomonadota</taxon>
        <taxon>Alphaproteobacteria</taxon>
        <taxon>Sphingomonadales</taxon>
        <taxon>Sphingomonadaceae</taxon>
        <taxon>Sphingomonas</taxon>
    </lineage>
</organism>
<proteinExistence type="predicted"/>
<keyword evidence="4" id="KW-1185">Reference proteome</keyword>
<evidence type="ECO:0000313" key="3">
    <source>
        <dbReference type="Proteomes" id="UP000522313"/>
    </source>
</evidence>
<dbReference type="Pfam" id="PF02597">
    <property type="entry name" value="ThiS"/>
    <property type="match status" value="1"/>
</dbReference>
<gene>
    <name evidence="2" type="ORF">F4693_000458</name>
    <name evidence="1" type="ORF">FHS97_000437</name>
</gene>
<accession>A0A7X0JA27</accession>
<reference evidence="1 4" key="1">
    <citation type="submission" date="2020-08" db="EMBL/GenBank/DDBJ databases">
        <title>Genomic Encyclopedia of Type Strains, Phase IV (KMG-IV): sequencing the most valuable type-strain genomes for metagenomic binning, comparative biology and taxonomic classification.</title>
        <authorList>
            <person name="Goeker M."/>
        </authorList>
    </citation>
    <scope>NUCLEOTIDE SEQUENCE [LARGE SCALE GENOMIC DNA]</scope>
    <source>
        <strain evidence="1 4">DSM 101535</strain>
    </source>
</reference>
<dbReference type="EMBL" id="JACIJN010000001">
    <property type="protein sequence ID" value="MBB5724537.1"/>
    <property type="molecule type" value="Genomic_DNA"/>
</dbReference>
<dbReference type="Gene3D" id="3.10.20.30">
    <property type="match status" value="1"/>
</dbReference>
<reference evidence="2 3" key="2">
    <citation type="submission" date="2020-08" db="EMBL/GenBank/DDBJ databases">
        <title>The Agave Microbiome: Exploring the role of microbial communities in plant adaptations to desert environments.</title>
        <authorList>
            <person name="Partida-Martinez L.P."/>
        </authorList>
    </citation>
    <scope>NUCLEOTIDE SEQUENCE [LARGE SCALE GENOMIC DNA]</scope>
    <source>
        <strain evidence="2 3">AS3.13</strain>
    </source>
</reference>
<dbReference type="NCBIfam" id="TIGR01682">
    <property type="entry name" value="moaD"/>
    <property type="match status" value="1"/>
</dbReference>
<dbReference type="Proteomes" id="UP000522313">
    <property type="component" value="Unassembled WGS sequence"/>
</dbReference>
<dbReference type="CDD" id="cd00754">
    <property type="entry name" value="Ubl_MoaD"/>
    <property type="match status" value="1"/>
</dbReference>
<reference evidence="2 3" key="3">
    <citation type="submission" date="2020-08" db="EMBL/GenBank/DDBJ databases">
        <authorList>
            <person name="Partida-Martinez L."/>
            <person name="Huntemann M."/>
            <person name="Clum A."/>
            <person name="Wang J."/>
            <person name="Palaniappan K."/>
            <person name="Ritter S."/>
            <person name="Chen I.-M."/>
            <person name="Stamatis D."/>
            <person name="Reddy T."/>
            <person name="O'Malley R."/>
            <person name="Daum C."/>
            <person name="Shapiro N."/>
            <person name="Ivanova N."/>
            <person name="Kyrpides N."/>
            <person name="Woyke T."/>
        </authorList>
    </citation>
    <scope>NUCLEOTIDE SEQUENCE [LARGE SCALE GENOMIC DNA]</scope>
    <source>
        <strain evidence="2 3">AS3.13</strain>
    </source>
</reference>
<dbReference type="InterPro" id="IPR012675">
    <property type="entry name" value="Beta-grasp_dom_sf"/>
</dbReference>
<dbReference type="AlphaFoldDB" id="A0A7X0JA27"/>
<evidence type="ECO:0000313" key="4">
    <source>
        <dbReference type="Proteomes" id="UP000560131"/>
    </source>
</evidence>
<evidence type="ECO:0000313" key="1">
    <source>
        <dbReference type="EMBL" id="MBB5724537.1"/>
    </source>
</evidence>
<comment type="caution">
    <text evidence="2">The sequence shown here is derived from an EMBL/GenBank/DDBJ whole genome shotgun (WGS) entry which is preliminary data.</text>
</comment>
<protein>
    <submittedName>
        <fullName evidence="2">Molybdopterin synthase sulfur carrier subunit</fullName>
    </submittedName>
</protein>
<evidence type="ECO:0000313" key="2">
    <source>
        <dbReference type="EMBL" id="MBB6503505.1"/>
    </source>
</evidence>
<dbReference type="EMBL" id="JACHBT010000002">
    <property type="protein sequence ID" value="MBB6503505.1"/>
    <property type="molecule type" value="Genomic_DNA"/>
</dbReference>
<dbReference type="RefSeq" id="WP_184032822.1">
    <property type="nucleotide sequence ID" value="NZ_BAABAR010000002.1"/>
</dbReference>
<sequence length="83" mass="8781">MKLLYFAWVRERIGLAEEDVMPPADVATVADLVAWLAPRSPGHAAAFADPARLRAAVDQAFVPLDTPVAGAREVAIFPPVTGG</sequence>
<dbReference type="InterPro" id="IPR016155">
    <property type="entry name" value="Mopterin_synth/thiamin_S_b"/>
</dbReference>
<dbReference type="Proteomes" id="UP000560131">
    <property type="component" value="Unassembled WGS sequence"/>
</dbReference>
<name>A0A7X0JA27_9SPHN</name>